<dbReference type="InterPro" id="IPR049551">
    <property type="entry name" value="PKS_DH_C"/>
</dbReference>
<dbReference type="PROSITE" id="PS50075">
    <property type="entry name" value="CARRIER"/>
    <property type="match status" value="1"/>
</dbReference>
<dbReference type="PROSITE" id="PS00606">
    <property type="entry name" value="KS3_1"/>
    <property type="match status" value="1"/>
</dbReference>
<evidence type="ECO:0000259" key="12">
    <source>
        <dbReference type="PROSITE" id="PS52004"/>
    </source>
</evidence>
<dbReference type="InterPro" id="IPR018201">
    <property type="entry name" value="Ketoacyl_synth_AS"/>
</dbReference>
<dbReference type="PANTHER" id="PTHR43775:SF51">
    <property type="entry name" value="INACTIVE PHENOLPHTHIOCEROL SYNTHESIS POLYKETIDE SYNTHASE TYPE I PKS1-RELATED"/>
    <property type="match status" value="1"/>
</dbReference>
<dbReference type="Pfam" id="PF21089">
    <property type="entry name" value="PKS_DH_N"/>
    <property type="match status" value="1"/>
</dbReference>
<dbReference type="Pfam" id="PF02801">
    <property type="entry name" value="Ketoacyl-synt_C"/>
    <property type="match status" value="1"/>
</dbReference>
<gene>
    <name evidence="14" type="ORF">SAMN05216215_100476</name>
</gene>
<dbReference type="InterPro" id="IPR014030">
    <property type="entry name" value="Ketoacyl_synth_N"/>
</dbReference>
<reference evidence="15" key="1">
    <citation type="submission" date="2016-10" db="EMBL/GenBank/DDBJ databases">
        <authorList>
            <person name="Varghese N."/>
            <person name="Submissions S."/>
        </authorList>
    </citation>
    <scope>NUCLEOTIDE SEQUENCE [LARGE SCALE GENOMIC DNA]</scope>
    <source>
        <strain evidence="15">CGMCC 4.3530</strain>
    </source>
</reference>
<dbReference type="Pfam" id="PF16197">
    <property type="entry name" value="KAsynt_C_assoc"/>
    <property type="match status" value="1"/>
</dbReference>
<dbReference type="Gene3D" id="3.10.129.110">
    <property type="entry name" value="Polyketide synthase dehydratase"/>
    <property type="match status" value="1"/>
</dbReference>
<dbReference type="InterPro" id="IPR049900">
    <property type="entry name" value="PKS_mFAS_DH"/>
</dbReference>
<comment type="pathway">
    <text evidence="2">Antibiotic biosynthesis.</text>
</comment>
<dbReference type="SMART" id="SM00826">
    <property type="entry name" value="PKS_DH"/>
    <property type="match status" value="1"/>
</dbReference>
<evidence type="ECO:0000256" key="3">
    <source>
        <dbReference type="ARBA" id="ARBA00022450"/>
    </source>
</evidence>
<dbReference type="Pfam" id="PF08659">
    <property type="entry name" value="KR"/>
    <property type="match status" value="1"/>
</dbReference>
<feature type="domain" description="Carrier" evidence="11">
    <location>
        <begin position="1680"/>
        <end position="1755"/>
    </location>
</feature>
<evidence type="ECO:0000256" key="6">
    <source>
        <dbReference type="ARBA" id="ARBA00023194"/>
    </source>
</evidence>
<evidence type="ECO:0000256" key="10">
    <source>
        <dbReference type="SAM" id="MobiDB-lite"/>
    </source>
</evidence>
<keyword evidence="3" id="KW-0596">Phosphopantetheine</keyword>
<dbReference type="InterPro" id="IPR020806">
    <property type="entry name" value="PKS_PP-bd"/>
</dbReference>
<dbReference type="InterPro" id="IPR009081">
    <property type="entry name" value="PP-bd_ACP"/>
</dbReference>
<organism evidence="14 15">
    <name type="scientific">Saccharopolyspora shandongensis</name>
    <dbReference type="NCBI Taxonomy" id="418495"/>
    <lineage>
        <taxon>Bacteria</taxon>
        <taxon>Bacillati</taxon>
        <taxon>Actinomycetota</taxon>
        <taxon>Actinomycetes</taxon>
        <taxon>Pseudonocardiales</taxon>
        <taxon>Pseudonocardiaceae</taxon>
        <taxon>Saccharopolyspora</taxon>
    </lineage>
</organism>
<feature type="domain" description="Ketosynthase family 3 (KS3)" evidence="12">
    <location>
        <begin position="34"/>
        <end position="458"/>
    </location>
</feature>
<dbReference type="OrthoDB" id="9778690at2"/>
<evidence type="ECO:0000313" key="15">
    <source>
        <dbReference type="Proteomes" id="UP000199529"/>
    </source>
</evidence>
<dbReference type="InterPro" id="IPR016035">
    <property type="entry name" value="Acyl_Trfase/lysoPLipase"/>
</dbReference>
<dbReference type="Proteomes" id="UP000199529">
    <property type="component" value="Unassembled WGS sequence"/>
</dbReference>
<dbReference type="SUPFAM" id="SSF47336">
    <property type="entry name" value="ACP-like"/>
    <property type="match status" value="1"/>
</dbReference>
<dbReference type="PROSITE" id="PS52004">
    <property type="entry name" value="KS3_2"/>
    <property type="match status" value="1"/>
</dbReference>
<dbReference type="GO" id="GO:0031177">
    <property type="term" value="F:phosphopantetheine binding"/>
    <property type="evidence" value="ECO:0007669"/>
    <property type="project" value="InterPro"/>
</dbReference>
<dbReference type="InterPro" id="IPR020841">
    <property type="entry name" value="PKS_Beta-ketoAc_synthase_dom"/>
</dbReference>
<dbReference type="InterPro" id="IPR016039">
    <property type="entry name" value="Thiolase-like"/>
</dbReference>
<feature type="region of interest" description="C-terminal hotdog fold" evidence="9">
    <location>
        <begin position="1068"/>
        <end position="1198"/>
    </location>
</feature>
<dbReference type="InterPro" id="IPR042104">
    <property type="entry name" value="PKS_dehydratase_sf"/>
</dbReference>
<keyword evidence="7" id="KW-0511">Multifunctional enzyme</keyword>
<dbReference type="SUPFAM" id="SSF51735">
    <property type="entry name" value="NAD(P)-binding Rossmann-fold domains"/>
    <property type="match status" value="2"/>
</dbReference>
<evidence type="ECO:0000259" key="11">
    <source>
        <dbReference type="PROSITE" id="PS50075"/>
    </source>
</evidence>
<dbReference type="InterPro" id="IPR014031">
    <property type="entry name" value="Ketoacyl_synth_C"/>
</dbReference>
<dbReference type="Pfam" id="PF14765">
    <property type="entry name" value="PS-DH"/>
    <property type="match status" value="1"/>
</dbReference>
<dbReference type="SMART" id="SM00823">
    <property type="entry name" value="PKS_PP"/>
    <property type="match status" value="1"/>
</dbReference>
<dbReference type="SUPFAM" id="SSF52151">
    <property type="entry name" value="FabD/lysophospholipase-like"/>
    <property type="match status" value="1"/>
</dbReference>
<dbReference type="SMART" id="SM00825">
    <property type="entry name" value="PKS_KS"/>
    <property type="match status" value="1"/>
</dbReference>
<dbReference type="InterPro" id="IPR057326">
    <property type="entry name" value="KR_dom"/>
</dbReference>
<feature type="active site" description="Proton donor; for dehydratase activity" evidence="9">
    <location>
        <position position="1125"/>
    </location>
</feature>
<dbReference type="Pfam" id="PF22953">
    <property type="entry name" value="SpnB_Rossmann"/>
    <property type="match status" value="1"/>
</dbReference>
<dbReference type="InterPro" id="IPR013968">
    <property type="entry name" value="PKS_KR"/>
</dbReference>
<feature type="domain" description="PKS/mFAS DH" evidence="13">
    <location>
        <begin position="934"/>
        <end position="1198"/>
    </location>
</feature>
<dbReference type="Pfam" id="PF00550">
    <property type="entry name" value="PP-binding"/>
    <property type="match status" value="1"/>
</dbReference>
<dbReference type="InterPro" id="IPR020807">
    <property type="entry name" value="PKS_DH"/>
</dbReference>
<dbReference type="InterPro" id="IPR032821">
    <property type="entry name" value="PKS_assoc"/>
</dbReference>
<dbReference type="SUPFAM" id="SSF55048">
    <property type="entry name" value="Probable ACP-binding domain of malonyl-CoA ACP transacylase"/>
    <property type="match status" value="1"/>
</dbReference>
<keyword evidence="8" id="KW-0012">Acyltransferase</keyword>
<dbReference type="SMART" id="SM01294">
    <property type="entry name" value="PKS_PP_betabranch"/>
    <property type="match status" value="1"/>
</dbReference>
<dbReference type="GO" id="GO:0004312">
    <property type="term" value="F:fatty acid synthase activity"/>
    <property type="evidence" value="ECO:0007669"/>
    <property type="project" value="TreeGrafter"/>
</dbReference>
<dbReference type="Gene3D" id="3.40.47.10">
    <property type="match status" value="1"/>
</dbReference>
<dbReference type="EMBL" id="FNOK01000004">
    <property type="protein sequence ID" value="SDW59130.1"/>
    <property type="molecule type" value="Genomic_DNA"/>
</dbReference>
<evidence type="ECO:0000256" key="8">
    <source>
        <dbReference type="ARBA" id="ARBA00023315"/>
    </source>
</evidence>
<proteinExistence type="predicted"/>
<dbReference type="SMART" id="SM00827">
    <property type="entry name" value="PKS_AT"/>
    <property type="match status" value="1"/>
</dbReference>
<dbReference type="GO" id="GO:0033068">
    <property type="term" value="P:macrolide biosynthetic process"/>
    <property type="evidence" value="ECO:0007669"/>
    <property type="project" value="UniProtKB-ARBA"/>
</dbReference>
<evidence type="ECO:0000313" key="14">
    <source>
        <dbReference type="EMBL" id="SDW59130.1"/>
    </source>
</evidence>
<accession>A0A1H2USV7</accession>
<protein>
    <submittedName>
        <fullName evidence="14">Acyl transferase domain-containing protein</fullName>
    </submittedName>
</protein>
<dbReference type="CDD" id="cd08956">
    <property type="entry name" value="KR_3_FAS_SDR_x"/>
    <property type="match status" value="1"/>
</dbReference>
<dbReference type="InterPro" id="IPR001227">
    <property type="entry name" value="Ac_transferase_dom_sf"/>
</dbReference>
<dbReference type="Pfam" id="PF00109">
    <property type="entry name" value="ketoacyl-synt"/>
    <property type="match status" value="1"/>
</dbReference>
<dbReference type="InterPro" id="IPR006162">
    <property type="entry name" value="Ppantetheine_attach_site"/>
</dbReference>
<feature type="region of interest" description="Disordered" evidence="10">
    <location>
        <begin position="1051"/>
        <end position="1072"/>
    </location>
</feature>
<dbReference type="InterPro" id="IPR015083">
    <property type="entry name" value="NorB/c/GfsB-D-like_docking"/>
</dbReference>
<dbReference type="InterPro" id="IPR049552">
    <property type="entry name" value="PKS_DH_N"/>
</dbReference>
<keyword evidence="4" id="KW-0597">Phosphoprotein</keyword>
<dbReference type="RefSeq" id="WP_093261912.1">
    <property type="nucleotide sequence ID" value="NZ_FNOK01000004.1"/>
</dbReference>
<dbReference type="PANTHER" id="PTHR43775">
    <property type="entry name" value="FATTY ACID SYNTHASE"/>
    <property type="match status" value="1"/>
</dbReference>
<dbReference type="PROSITE" id="PS52019">
    <property type="entry name" value="PKS_MFAS_DH"/>
    <property type="match status" value="1"/>
</dbReference>
<keyword evidence="15" id="KW-1185">Reference proteome</keyword>
<feature type="region of interest" description="N-terminal hotdog fold" evidence="9">
    <location>
        <begin position="934"/>
        <end position="1056"/>
    </location>
</feature>
<dbReference type="Gene3D" id="3.40.366.10">
    <property type="entry name" value="Malonyl-Coenzyme A Acyl Carrier Protein, domain 2"/>
    <property type="match status" value="1"/>
</dbReference>
<dbReference type="SMART" id="SM00822">
    <property type="entry name" value="PKS_KR"/>
    <property type="match status" value="1"/>
</dbReference>
<evidence type="ECO:0000256" key="9">
    <source>
        <dbReference type="PROSITE-ProRule" id="PRU01363"/>
    </source>
</evidence>
<evidence type="ECO:0000256" key="1">
    <source>
        <dbReference type="ARBA" id="ARBA00001957"/>
    </source>
</evidence>
<dbReference type="Gene3D" id="1.10.1200.10">
    <property type="entry name" value="ACP-like"/>
    <property type="match status" value="1"/>
</dbReference>
<evidence type="ECO:0000256" key="2">
    <source>
        <dbReference type="ARBA" id="ARBA00004792"/>
    </source>
</evidence>
<dbReference type="InterPro" id="IPR036291">
    <property type="entry name" value="NAD(P)-bd_dom_sf"/>
</dbReference>
<dbReference type="InterPro" id="IPR014043">
    <property type="entry name" value="Acyl_transferase_dom"/>
</dbReference>
<dbReference type="STRING" id="418495.SAMN05216215_100476"/>
<feature type="active site" description="Proton acceptor; for dehydratase activity" evidence="9">
    <location>
        <position position="966"/>
    </location>
</feature>
<sequence length="1835" mass="193168">MDASEDKLVEALRASVTEVRQLRNENRQLREAVQEPIAIVGMACRFPGDINTPEDLWHLVSTGTEAHTPFPTDRGWNLDTLYHPDPDHPGTSYVREGGFLNTALHFDATFFNITPREALAMDPQQRLLLETTWEALEQTGIDPTTLHSTPTGVYTGAFPSNYSTMLQPAFPRVEGYFDIGTTSSVMAGRVAYALGLEGPAMTVDTACSSSLVALHLAAQALRQGECSMALAGGVTTISTPTVFIEFSRQRALAPDGRCKPFAAAADGTAFSEGVGVVVLERLSDAQRLGHRILAVLRGSAVNQDGASNGLTAPNGPAQQRVIRQALANAQLDPAAVDFIEAHGTGTTLGDPIEAQALLATYGQDREHPALLGSLKSNIGHAQAAAGVAGLIKSVLAIQHGTIPATLHIDQPTPHVDWESGALQLVTRTTAWPDTGRPRRAAISSFGMSGTNAHVIIEQAPPERGQSAAPAEQVSDGTGGVVMWPISARSEKALRAQAARLADHLTTDTEAPDAAFASALAHRRTAFSHRAVVVARDRIRAAADLRMLATGRQTPATITGSAVDSDGVALVFPGQGSQWVGMGRQLLESSSVFSDWVAECERAFAPHLDYDLAAVLRGEEDAAPLERIDVVQPALFVMMTGIAALWRHAGLVPAAVIGHSQGEIAAACAAGALTLPDAARIVALRSRLIKELVRPGAMGSVMLSRDDVEKRLAEWNGRLSLAAVNSPASTVVSGEPAAMQELFAQLESDGVRARLVPVDWASHSPQVDVVEGRLRELLPGLRPRAGDLMFCSSVTGEVLDTTELDADYWFRNVRQPVEFQSAVEALLERGLRIFIEASAHPVLTTALEQILDHSPRGGAAVASLHRDQGGLVDFAGALARAHVSGARLDWAAVLGAAPGQVALPTYAFQRERFWPDTPPGPSNDPEALGLESTGHPLLGAAVAAAESGEVLLTGRLSLTTHPWLADHAVSGAVLLPGTAFVEMALRAGQEVGCDRLAELVLETPLVLSEQGGAHLRVRVGSADDAGHHEVSVHSRPDDSRTWTRHAIGQLATTTEAPPGDLTTWPPPNAQPLSTDEFYARTTANGYDYGPTFQGLDKAWRRDHELFAEVHLPTATDDFQLHPALLDTALHPLGLDSSEVRLPFAWRGVALHSTGVSALRVRLTSTGPGTVSLTMADTKGRPVASVDELTLREVTSEQLAALRGSPQDSLFRTQWQQVRPADATGSSAVLGGGLAVPGAEHHESLSALLASIDAGRPVPDVLFVPHLPEAVPGDTADRARATTCRVLALLQSWLADERLAECQLVLVTSGAVAAGPDEGVADLVHAAAWGLVRSAQSEHADRFVLLDTDATDASHAVLGAAVATGEPQLAVRAGAVHVPRLVRAAAPTAPPTPSVDPDGTVLVTGGTGVIAGRLARHLVADGGVRHLLLASRQGPKAAGAAELERELREMGAATVTITACDVGDRDAVARLLGTIPAQHPLTGVVHAAGVLDDGVISSLGPDGVVRVFRPKADAALHLHELTKQLPLRQFVLFSSAAGTLGAPGQGNYAAANTLLEALARHRHAAGLPATAVAWGYWDQASGMTQHLDEDRLTAQLRRTAMQPIGVDEGLALFDAAVTTDEPVLMAARLNTAALRSPGHHVPSVLSGLIRSSAKRDTDRPGHAAPEELRARLEPLPEPARSVALLDLVRATIAGVLGIVSQDGVPAERQLSDLGFDSLTAVQLRNALAAETGLRLPATLVFDQPTPTALAGDLGARLFGEGTGPGSASGPSVSDALAHLDRLEESLAAVPPDESREVIARLQALLATRLDSAPDDIDLELATDEQLFGLIDEELGSD</sequence>
<evidence type="ECO:0000256" key="4">
    <source>
        <dbReference type="ARBA" id="ARBA00022553"/>
    </source>
</evidence>
<dbReference type="CDD" id="cd00833">
    <property type="entry name" value="PKS"/>
    <property type="match status" value="1"/>
</dbReference>
<dbReference type="SUPFAM" id="SSF53901">
    <property type="entry name" value="Thiolase-like"/>
    <property type="match status" value="1"/>
</dbReference>
<dbReference type="FunFam" id="3.40.47.10:FF:000019">
    <property type="entry name" value="Polyketide synthase type I"/>
    <property type="match status" value="1"/>
</dbReference>
<dbReference type="Pfam" id="PF08990">
    <property type="entry name" value="Docking"/>
    <property type="match status" value="1"/>
</dbReference>
<dbReference type="Gene3D" id="3.40.50.720">
    <property type="entry name" value="NAD(P)-binding Rossmann-like Domain"/>
    <property type="match status" value="1"/>
</dbReference>
<dbReference type="InterPro" id="IPR036736">
    <property type="entry name" value="ACP-like_sf"/>
</dbReference>
<name>A0A1H2USV7_9PSEU</name>
<keyword evidence="5 14" id="KW-0808">Transferase</keyword>
<keyword evidence="6" id="KW-0045">Antibiotic biosynthesis</keyword>
<dbReference type="InterPro" id="IPR050091">
    <property type="entry name" value="PKS_NRPS_Biosynth_Enz"/>
</dbReference>
<dbReference type="GO" id="GO:0004315">
    <property type="term" value="F:3-oxoacyl-[acyl-carrier-protein] synthase activity"/>
    <property type="evidence" value="ECO:0007669"/>
    <property type="project" value="InterPro"/>
</dbReference>
<dbReference type="PROSITE" id="PS00012">
    <property type="entry name" value="PHOSPHOPANTETHEINE"/>
    <property type="match status" value="1"/>
</dbReference>
<dbReference type="Pfam" id="PF00698">
    <property type="entry name" value="Acyl_transf_1"/>
    <property type="match status" value="1"/>
</dbReference>
<dbReference type="FunFam" id="3.40.366.10:FF:000002">
    <property type="entry name" value="Probable polyketide synthase 2"/>
    <property type="match status" value="1"/>
</dbReference>
<comment type="cofactor">
    <cofactor evidence="1">
        <name>pantetheine 4'-phosphate</name>
        <dbReference type="ChEBI" id="CHEBI:47942"/>
    </cofactor>
</comment>
<dbReference type="Gene3D" id="3.30.70.3290">
    <property type="match status" value="1"/>
</dbReference>
<evidence type="ECO:0000256" key="7">
    <source>
        <dbReference type="ARBA" id="ARBA00023268"/>
    </source>
</evidence>
<evidence type="ECO:0000256" key="5">
    <source>
        <dbReference type="ARBA" id="ARBA00022679"/>
    </source>
</evidence>
<dbReference type="GO" id="GO:0006633">
    <property type="term" value="P:fatty acid biosynthetic process"/>
    <property type="evidence" value="ECO:0007669"/>
    <property type="project" value="InterPro"/>
</dbReference>
<evidence type="ECO:0000259" key="13">
    <source>
        <dbReference type="PROSITE" id="PS52019"/>
    </source>
</evidence>
<dbReference type="InterPro" id="IPR016036">
    <property type="entry name" value="Malonyl_transacylase_ACP-bd"/>
</dbReference>
<dbReference type="InterPro" id="IPR055123">
    <property type="entry name" value="SpnB-like_Rossmann"/>
</dbReference>